<dbReference type="KEGG" id="tsph:KIH39_04340"/>
<dbReference type="AlphaFoldDB" id="A0A8E6B9Q7"/>
<dbReference type="RefSeq" id="WP_213498043.1">
    <property type="nucleotide sequence ID" value="NZ_CP074694.1"/>
</dbReference>
<proteinExistence type="inferred from homology"/>
<name>A0A8E6B9Q7_9BACT</name>
<dbReference type="SUPFAM" id="SSF52096">
    <property type="entry name" value="ClpP/crotonase"/>
    <property type="match status" value="1"/>
</dbReference>
<dbReference type="InterPro" id="IPR004447">
    <property type="entry name" value="Peptidase_S41A"/>
</dbReference>
<evidence type="ECO:0000256" key="1">
    <source>
        <dbReference type="ARBA" id="ARBA00009179"/>
    </source>
</evidence>
<evidence type="ECO:0000313" key="8">
    <source>
        <dbReference type="EMBL" id="QVL33153.1"/>
    </source>
</evidence>
<keyword evidence="2 5" id="KW-0645">Protease</keyword>
<dbReference type="EMBL" id="CP074694">
    <property type="protein sequence ID" value="QVL33153.1"/>
    <property type="molecule type" value="Genomic_DNA"/>
</dbReference>
<dbReference type="Gene3D" id="2.30.42.10">
    <property type="match status" value="1"/>
</dbReference>
<keyword evidence="6" id="KW-0732">Signal</keyword>
<feature type="chain" id="PRO_5034833496" evidence="6">
    <location>
        <begin position="25"/>
        <end position="863"/>
    </location>
</feature>
<dbReference type="GO" id="GO:0006508">
    <property type="term" value="P:proteolysis"/>
    <property type="evidence" value="ECO:0007669"/>
    <property type="project" value="UniProtKB-KW"/>
</dbReference>
<keyword evidence="9" id="KW-1185">Reference proteome</keyword>
<keyword evidence="4 5" id="KW-0720">Serine protease</keyword>
<dbReference type="SMART" id="SM00245">
    <property type="entry name" value="TSPc"/>
    <property type="match status" value="1"/>
</dbReference>
<evidence type="ECO:0000256" key="3">
    <source>
        <dbReference type="ARBA" id="ARBA00022801"/>
    </source>
</evidence>
<accession>A0A8E6B9Q7</accession>
<dbReference type="InterPro" id="IPR005151">
    <property type="entry name" value="Tail-specific_protease"/>
</dbReference>
<evidence type="ECO:0000256" key="2">
    <source>
        <dbReference type="ARBA" id="ARBA00022670"/>
    </source>
</evidence>
<keyword evidence="3 5" id="KW-0378">Hydrolase</keyword>
<dbReference type="Proteomes" id="UP000676194">
    <property type="component" value="Chromosome"/>
</dbReference>
<feature type="signal peptide" evidence="6">
    <location>
        <begin position="1"/>
        <end position="24"/>
    </location>
</feature>
<dbReference type="GO" id="GO:0030288">
    <property type="term" value="C:outer membrane-bounded periplasmic space"/>
    <property type="evidence" value="ECO:0007669"/>
    <property type="project" value="TreeGrafter"/>
</dbReference>
<dbReference type="NCBIfam" id="TIGR00225">
    <property type="entry name" value="prc"/>
    <property type="match status" value="1"/>
</dbReference>
<dbReference type="Gene3D" id="3.90.226.10">
    <property type="entry name" value="2-enoyl-CoA Hydratase, Chain A, domain 1"/>
    <property type="match status" value="1"/>
</dbReference>
<dbReference type="GO" id="GO:0008236">
    <property type="term" value="F:serine-type peptidase activity"/>
    <property type="evidence" value="ECO:0007669"/>
    <property type="project" value="UniProtKB-KW"/>
</dbReference>
<evidence type="ECO:0000259" key="7">
    <source>
        <dbReference type="PROSITE" id="PS50106"/>
    </source>
</evidence>
<dbReference type="InterPro" id="IPR036034">
    <property type="entry name" value="PDZ_sf"/>
</dbReference>
<dbReference type="SMART" id="SM00228">
    <property type="entry name" value="PDZ"/>
    <property type="match status" value="1"/>
</dbReference>
<dbReference type="GO" id="GO:0007165">
    <property type="term" value="P:signal transduction"/>
    <property type="evidence" value="ECO:0007669"/>
    <property type="project" value="TreeGrafter"/>
</dbReference>
<comment type="similarity">
    <text evidence="1 5">Belongs to the peptidase S41A family.</text>
</comment>
<protein>
    <submittedName>
        <fullName evidence="8">S41 family peptidase</fullName>
    </submittedName>
</protein>
<dbReference type="CDD" id="cd06782">
    <property type="entry name" value="cpPDZ_CPP-like"/>
    <property type="match status" value="1"/>
</dbReference>
<dbReference type="GO" id="GO:0004175">
    <property type="term" value="F:endopeptidase activity"/>
    <property type="evidence" value="ECO:0007669"/>
    <property type="project" value="TreeGrafter"/>
</dbReference>
<dbReference type="CDD" id="cd07560">
    <property type="entry name" value="Peptidase_S41_CPP"/>
    <property type="match status" value="1"/>
</dbReference>
<gene>
    <name evidence="8" type="ORF">KIH39_04340</name>
</gene>
<dbReference type="InterPro" id="IPR029045">
    <property type="entry name" value="ClpP/crotonase-like_dom_sf"/>
</dbReference>
<evidence type="ECO:0000256" key="5">
    <source>
        <dbReference type="RuleBase" id="RU004404"/>
    </source>
</evidence>
<dbReference type="PROSITE" id="PS50106">
    <property type="entry name" value="PDZ"/>
    <property type="match status" value="1"/>
</dbReference>
<dbReference type="Gene3D" id="3.30.750.44">
    <property type="match status" value="1"/>
</dbReference>
<dbReference type="PANTHER" id="PTHR32060">
    <property type="entry name" value="TAIL-SPECIFIC PROTEASE"/>
    <property type="match status" value="1"/>
</dbReference>
<dbReference type="SUPFAM" id="SSF50156">
    <property type="entry name" value="PDZ domain-like"/>
    <property type="match status" value="1"/>
</dbReference>
<organism evidence="8 9">
    <name type="scientific">Telmatocola sphagniphila</name>
    <dbReference type="NCBI Taxonomy" id="1123043"/>
    <lineage>
        <taxon>Bacteria</taxon>
        <taxon>Pseudomonadati</taxon>
        <taxon>Planctomycetota</taxon>
        <taxon>Planctomycetia</taxon>
        <taxon>Gemmatales</taxon>
        <taxon>Gemmataceae</taxon>
    </lineage>
</organism>
<evidence type="ECO:0000313" key="9">
    <source>
        <dbReference type="Proteomes" id="UP000676194"/>
    </source>
</evidence>
<sequence length="863" mass="95802">MSRLMRSCLGLAVLLFGLINPLSAADWKSTIPKSYVVIVGVGQFGDKQLKSRPSAEVDAKAYYDLFTDPKIGTVPADHVFLFTSAADEARKGKVGTKENILSTLKDINSKVTADELVYLIIVGQGGAVGTQGCIFVADSNFKDRANNALKGSDFETSLKGLKSQLCTFFDVNFKGFEAGDEAVLNPQLKEFQDVFLGTKGKDSDEDTAVDGRVMVFSGRTMNDPLILDNKGLFTKVAIDALKGAADKDGYEADGVITLDEFTKYIEKETPILAQKLGKDNRDKLQFPIVFAGLETHFVMSHNPVVFPKVEEHLKALDKLEADKKIDKDIGEEARKYISRMPKLKALQELRKDYVALVEGKKSPEEIVKDRAKILEEMVLPRKDAVRYAETVLAGIAEVRSIFIKDTKEDELIANGVKGLFQRAEVKLPKDITAKLLTLGQMRRSEKTDLLADARVVLGKREDLEDYKDADITFQMITAKLGDNYTTYYDKDKVAEVDKQTQGSFSGIGVVIRADLAKDALRVVTPIKGSPAYKAGLRTGDLITSIYRTVDRNGKPLATPETTSTKGMDTIDAVKLITGKAGTNVSVTIEREGEKDPIVYEITRGMVEVESVMGYKRKDDDTWDYYIDPATKIAYIYLSQFSRKSATDMEKVLQKLEADKVAGLILDLRFNPGGYLDVVHHMSELFVDDGVVVSIRPRVGRGETKVATRTANRKSTYTRFPIACLINGESASASEILSAFLQDHTRAVIMGERSYGKGSVQTIVPFAPTGGEFKITIATFWRPNGKNLNKATTKGTPEEDWGVRPESQYELKLTPQETNDLRERLVNDWSVIPRRDLKAKEPVKPFKDRQLDMALQYLRAQIKS</sequence>
<evidence type="ECO:0000256" key="4">
    <source>
        <dbReference type="ARBA" id="ARBA00022825"/>
    </source>
</evidence>
<feature type="domain" description="PDZ" evidence="7">
    <location>
        <begin position="493"/>
        <end position="545"/>
    </location>
</feature>
<dbReference type="InterPro" id="IPR001478">
    <property type="entry name" value="PDZ"/>
</dbReference>
<dbReference type="Pfam" id="PF17820">
    <property type="entry name" value="PDZ_6"/>
    <property type="match status" value="1"/>
</dbReference>
<dbReference type="PANTHER" id="PTHR32060:SF30">
    <property type="entry name" value="CARBOXY-TERMINAL PROCESSING PROTEASE CTPA"/>
    <property type="match status" value="1"/>
</dbReference>
<dbReference type="Pfam" id="PF03572">
    <property type="entry name" value="Peptidase_S41"/>
    <property type="match status" value="1"/>
</dbReference>
<reference evidence="8" key="1">
    <citation type="submission" date="2021-05" db="EMBL/GenBank/DDBJ databases">
        <title>Complete genome sequence of the cellulolytic planctomycete Telmatocola sphagniphila SP2T and characterization of the first cellulase from planctomycetes.</title>
        <authorList>
            <person name="Rakitin A.L."/>
            <person name="Beletsky A.V."/>
            <person name="Naumoff D.G."/>
            <person name="Kulichevskaya I.S."/>
            <person name="Mardanov A.V."/>
            <person name="Ravin N.V."/>
            <person name="Dedysh S.N."/>
        </authorList>
    </citation>
    <scope>NUCLEOTIDE SEQUENCE</scope>
    <source>
        <strain evidence="8">SP2T</strain>
    </source>
</reference>
<dbReference type="InterPro" id="IPR041489">
    <property type="entry name" value="PDZ_6"/>
</dbReference>
<evidence type="ECO:0000256" key="6">
    <source>
        <dbReference type="SAM" id="SignalP"/>
    </source>
</evidence>